<dbReference type="Proteomes" id="UP000008544">
    <property type="component" value="Chromosome"/>
</dbReference>
<dbReference type="STRING" id="477974.Daud_1667"/>
<dbReference type="RefSeq" id="WP_012302749.1">
    <property type="nucleotide sequence ID" value="NC_010424.1"/>
</dbReference>
<keyword evidence="2" id="KW-1185">Reference proteome</keyword>
<evidence type="ECO:0000313" key="2">
    <source>
        <dbReference type="Proteomes" id="UP000008544"/>
    </source>
</evidence>
<proteinExistence type="predicted"/>
<dbReference type="OrthoDB" id="9795264at2"/>
<gene>
    <name evidence="1" type="ordered locus">Daud_1667</name>
</gene>
<accession>B1I5B7</accession>
<dbReference type="Pfam" id="PF11148">
    <property type="entry name" value="DUF2922"/>
    <property type="match status" value="1"/>
</dbReference>
<dbReference type="InterPro" id="IPR021321">
    <property type="entry name" value="DUF2922"/>
</dbReference>
<sequence>MDVVRTLELRFANEAGRTVTIRVAEPRENLTAAEIEAAMNAIVDADVFISAGGDLVEPVGARLVAREVTEYEFGA</sequence>
<reference evidence="2" key="1">
    <citation type="submission" date="2007-10" db="EMBL/GenBank/DDBJ databases">
        <title>Complete sequence of chromosome of Desulforudis audaxviator MP104C.</title>
        <authorList>
            <person name="Copeland A."/>
            <person name="Lucas S."/>
            <person name="Lapidus A."/>
            <person name="Barry K."/>
            <person name="Glavina del Rio T."/>
            <person name="Dalin E."/>
            <person name="Tice H."/>
            <person name="Bruce D."/>
            <person name="Pitluck S."/>
            <person name="Lowry S.R."/>
            <person name="Larimer F."/>
            <person name="Land M.L."/>
            <person name="Hauser L."/>
            <person name="Kyrpides N."/>
            <person name="Ivanova N.N."/>
            <person name="Richardson P."/>
        </authorList>
    </citation>
    <scope>NUCLEOTIDE SEQUENCE [LARGE SCALE GENOMIC DNA]</scope>
    <source>
        <strain evidence="2">MP104C</strain>
    </source>
</reference>
<protein>
    <recommendedName>
        <fullName evidence="3">DUF2922 domain-containing protein</fullName>
    </recommendedName>
</protein>
<name>B1I5B7_DESAP</name>
<evidence type="ECO:0000313" key="1">
    <source>
        <dbReference type="EMBL" id="ACA60168.1"/>
    </source>
</evidence>
<evidence type="ECO:0008006" key="3">
    <source>
        <dbReference type="Google" id="ProtNLM"/>
    </source>
</evidence>
<reference evidence="1 2" key="2">
    <citation type="journal article" date="2008" name="Science">
        <title>Environmental genomics reveals a single-species ecosystem deep within Earth.</title>
        <authorList>
            <person name="Chivian D."/>
            <person name="Brodie E.L."/>
            <person name="Alm E.J."/>
            <person name="Culley D.E."/>
            <person name="Dehal P.S."/>
            <person name="Desantis T.Z."/>
            <person name="Gihring T.M."/>
            <person name="Lapidus A."/>
            <person name="Lin L.H."/>
            <person name="Lowry S.R."/>
            <person name="Moser D.P."/>
            <person name="Richardson P.M."/>
            <person name="Southam G."/>
            <person name="Wanger G."/>
            <person name="Pratt L.M."/>
            <person name="Andersen G.L."/>
            <person name="Hazen T.C."/>
            <person name="Brockman F.J."/>
            <person name="Arkin A.P."/>
            <person name="Onstott T.C."/>
        </authorList>
    </citation>
    <scope>NUCLEOTIDE SEQUENCE [LARGE SCALE GENOMIC DNA]</scope>
    <source>
        <strain evidence="1 2">MP104C</strain>
    </source>
</reference>
<organism evidence="1 2">
    <name type="scientific">Desulforudis audaxviator (strain MP104C)</name>
    <dbReference type="NCBI Taxonomy" id="477974"/>
    <lineage>
        <taxon>Bacteria</taxon>
        <taxon>Bacillati</taxon>
        <taxon>Bacillota</taxon>
        <taxon>Clostridia</taxon>
        <taxon>Thermoanaerobacterales</taxon>
        <taxon>Candidatus Desulforudaceae</taxon>
        <taxon>Candidatus Desulforudis</taxon>
    </lineage>
</organism>
<dbReference type="HOGENOM" id="CLU_181401_1_1_9"/>
<dbReference type="AlphaFoldDB" id="B1I5B7"/>
<dbReference type="EMBL" id="CP000860">
    <property type="protein sequence ID" value="ACA60168.1"/>
    <property type="molecule type" value="Genomic_DNA"/>
</dbReference>
<dbReference type="KEGG" id="dau:Daud_1667"/>
<dbReference type="eggNOG" id="ENOG5032YYH">
    <property type="taxonomic scope" value="Bacteria"/>
</dbReference>